<evidence type="ECO:0000313" key="1">
    <source>
        <dbReference type="EMBL" id="QEW05412.1"/>
    </source>
</evidence>
<reference evidence="1 2" key="1">
    <citation type="submission" date="2019-09" db="EMBL/GenBank/DDBJ databases">
        <title>Nitrincola iocasae sp. nov., a bacterium isolated from the sediment collected at a cold seep field in South China Sea.</title>
        <authorList>
            <person name="Zhang H."/>
            <person name="Wang H."/>
            <person name="Li C."/>
        </authorList>
    </citation>
    <scope>NUCLEOTIDE SEQUENCE [LARGE SCALE GENOMIC DNA]</scope>
    <source>
        <strain evidence="1 2">KXZD1103</strain>
    </source>
</reference>
<organism evidence="1 2">
    <name type="scientific">Nitrincola iocasae</name>
    <dbReference type="NCBI Taxonomy" id="2614693"/>
    <lineage>
        <taxon>Bacteria</taxon>
        <taxon>Pseudomonadati</taxon>
        <taxon>Pseudomonadota</taxon>
        <taxon>Gammaproteobacteria</taxon>
        <taxon>Oceanospirillales</taxon>
        <taxon>Oceanospirillaceae</taxon>
        <taxon>Nitrincola</taxon>
    </lineage>
</organism>
<dbReference type="RefSeq" id="WP_151053457.1">
    <property type="nucleotide sequence ID" value="NZ_CP044222.1"/>
</dbReference>
<accession>A0A5J6LAX0</accession>
<proteinExistence type="predicted"/>
<sequence>MEFLIVFIVSAFFLLLIGVAMSFGKSPSYRPDRHYVLKLMKGVEDRTTTDQAWDMLIGYPINHDPELEAIRRQLVDIHEGHAGVPAARQGINGYIYDRESRQRLQKIIVQLERLIEESPVIREF</sequence>
<keyword evidence="2" id="KW-1185">Reference proteome</keyword>
<evidence type="ECO:0000313" key="2">
    <source>
        <dbReference type="Proteomes" id="UP000325606"/>
    </source>
</evidence>
<dbReference type="Proteomes" id="UP000325606">
    <property type="component" value="Chromosome"/>
</dbReference>
<protein>
    <submittedName>
        <fullName evidence="1">Uncharacterized protein</fullName>
    </submittedName>
</protein>
<gene>
    <name evidence="1" type="ORF">F5I99_02290</name>
</gene>
<name>A0A5J6LAX0_9GAMM</name>
<dbReference type="AlphaFoldDB" id="A0A5J6LAX0"/>
<dbReference type="EMBL" id="CP044222">
    <property type="protein sequence ID" value="QEW05412.1"/>
    <property type="molecule type" value="Genomic_DNA"/>
</dbReference>
<dbReference type="KEGG" id="nik:F5I99_02290"/>